<dbReference type="PANTHER" id="PTHR45957">
    <property type="entry name" value="ANAPHASE-PROMOTING COMPLEX SUBUNIT 2"/>
    <property type="match status" value="1"/>
</dbReference>
<keyword evidence="4" id="KW-1185">Reference proteome</keyword>
<dbReference type="SUPFAM" id="SSF75632">
    <property type="entry name" value="Cullin homology domain"/>
    <property type="match status" value="1"/>
</dbReference>
<dbReference type="InterPro" id="IPR016158">
    <property type="entry name" value="Cullin_homology"/>
</dbReference>
<feature type="domain" description="Cullin family profile" evidence="2">
    <location>
        <begin position="435"/>
        <end position="735"/>
    </location>
</feature>
<organism evidence="3 4">
    <name type="scientific">Tilletia horrida</name>
    <dbReference type="NCBI Taxonomy" id="155126"/>
    <lineage>
        <taxon>Eukaryota</taxon>
        <taxon>Fungi</taxon>
        <taxon>Dikarya</taxon>
        <taxon>Basidiomycota</taxon>
        <taxon>Ustilaginomycotina</taxon>
        <taxon>Exobasidiomycetes</taxon>
        <taxon>Tilletiales</taxon>
        <taxon>Tilletiaceae</taxon>
        <taxon>Tilletia</taxon>
    </lineage>
</organism>
<evidence type="ECO:0000313" key="3">
    <source>
        <dbReference type="EMBL" id="KAK0557171.1"/>
    </source>
</evidence>
<protein>
    <recommendedName>
        <fullName evidence="2">Cullin family profile domain-containing protein</fullName>
    </recommendedName>
</protein>
<name>A0AAN6H0F2_9BASI</name>
<dbReference type="PROSITE" id="PS50069">
    <property type="entry name" value="CULLIN_2"/>
    <property type="match status" value="1"/>
</dbReference>
<dbReference type="PANTHER" id="PTHR45957:SF1">
    <property type="entry name" value="ANAPHASE-PROMOTING COMPLEX SUBUNIT 2"/>
    <property type="match status" value="1"/>
</dbReference>
<evidence type="ECO:0000259" key="2">
    <source>
        <dbReference type="PROSITE" id="PS50069"/>
    </source>
</evidence>
<accession>A0AAN6H0F2</accession>
<dbReference type="InterPro" id="IPR057975">
    <property type="entry name" value="TPR_ANAPC2"/>
</dbReference>
<dbReference type="Proteomes" id="UP001176517">
    <property type="component" value="Unassembled WGS sequence"/>
</dbReference>
<dbReference type="GO" id="GO:0005680">
    <property type="term" value="C:anaphase-promoting complex"/>
    <property type="evidence" value="ECO:0007669"/>
    <property type="project" value="TreeGrafter"/>
</dbReference>
<comment type="similarity">
    <text evidence="1">Belongs to the cullin family.</text>
</comment>
<dbReference type="InterPro" id="IPR036317">
    <property type="entry name" value="Cullin_homology_sf"/>
</dbReference>
<dbReference type="AlphaFoldDB" id="A0AAN6H0F2"/>
<dbReference type="GO" id="GO:0070979">
    <property type="term" value="P:protein K11-linked ubiquitination"/>
    <property type="evidence" value="ECO:0007669"/>
    <property type="project" value="TreeGrafter"/>
</dbReference>
<comment type="caution">
    <text evidence="3">The sequence shown here is derived from an EMBL/GenBank/DDBJ whole genome shotgun (WGS) entry which is preliminary data.</text>
</comment>
<dbReference type="InterPro" id="IPR044554">
    <property type="entry name" value="ANAPC2"/>
</dbReference>
<evidence type="ECO:0000313" key="4">
    <source>
        <dbReference type="Proteomes" id="UP001176517"/>
    </source>
</evidence>
<proteinExistence type="inferred from homology"/>
<dbReference type="EMBL" id="JAPDMZ010000007">
    <property type="protein sequence ID" value="KAK0557171.1"/>
    <property type="molecule type" value="Genomic_DNA"/>
</dbReference>
<sequence>MAALEAAWTQSLTRLDTFGGPSRATLAEDKVATAFLRRCEDHFDGCAGLLLDNILKEEDSGIELETLVEQSFQSVHVLMRVWRSPLTLDAFGSGKYLAHFHSLFARLVRARFAKGHLDVLSQIMERLVCRVAEQSPVRAGTFIPSTSIWIDLGIADLAVTFLIMWIKSHVKRRVQALSSADFANYSDAEMDDAAVQSILSEGPYAHPVLPIAHSILGDTYAPVLHDWLRYFEQNNQKFRPLGGDLHSVLGSLHLTALTTLLDTRSAQIFDIIMDFPSSSPAISDLKDCLHLPNARESMIAQLALNIHQRLLHPGAQTSGIILTYLRMVSALRLIDESGVVLSRTAPPLRSYLRSRPDTVSAIVTALVGTDPAFESLRAELRRENTYYGSDARNLKTNRKRKGKEVAKNGTTLTAGYDEHRSMDHDNEGDVEEFGHFDPEYWKNPYWQPRPVDAGVSFSATSNSDIVNMLVSIFDEEAHFVNALERSTAAELIKVKGYSPDKEVGLPNSFNILKHMLLILPLIPKYHNNLILKKRFGEAKLARCDVMLNDFPSSRRIDQLVHEAIIAARRRSLYAGAPNSIPVELRETVDALHPLIVSRQFWPSLEDGLTHDPAASAGAGPAGFGASGAATAARPKLGMMKMPGKMGEALSAYGKTFEQVKTTRKIHWLGGLGSVEVEIEMDHGRVIRDECSPAQAAIIEIAAGKATESLPVSTEELVLQLEADKGLVTAALQYWTSKGVLKELAGVPGSYEVVERL</sequence>
<dbReference type="Gene3D" id="3.30.230.130">
    <property type="entry name" value="Cullin, Chain C, Domain 2"/>
    <property type="match status" value="1"/>
</dbReference>
<reference evidence="3" key="1">
    <citation type="journal article" date="2023" name="PhytoFront">
        <title>Draft Genome Resources of Seven Strains of Tilletia horrida, Causal Agent of Kernel Smut of Rice.</title>
        <authorList>
            <person name="Khanal S."/>
            <person name="Antony Babu S."/>
            <person name="Zhou X.G."/>
        </authorList>
    </citation>
    <scope>NUCLEOTIDE SEQUENCE</scope>
    <source>
        <strain evidence="3">TX6</strain>
    </source>
</reference>
<dbReference type="Pfam" id="PF25773">
    <property type="entry name" value="TPR_ANAPC2"/>
    <property type="match status" value="1"/>
</dbReference>
<gene>
    <name evidence="3" type="ORF">OC846_000621</name>
</gene>
<evidence type="ECO:0000256" key="1">
    <source>
        <dbReference type="PROSITE-ProRule" id="PRU00330"/>
    </source>
</evidence>
<dbReference type="GO" id="GO:0007091">
    <property type="term" value="P:metaphase/anaphase transition of mitotic cell cycle"/>
    <property type="evidence" value="ECO:0007669"/>
    <property type="project" value="TreeGrafter"/>
</dbReference>